<comment type="caution">
    <text evidence="2">The sequence shown here is derived from an EMBL/GenBank/DDBJ whole genome shotgun (WGS) entry which is preliminary data.</text>
</comment>
<gene>
    <name evidence="2" type="ORF">EE52_0200410</name>
</gene>
<sequence length="113" mass="13213">MVKLVDYTKYLSRGAILKCKGKYPYEDTVYFMVAEQIGVQAYQLWTISGYYAGMILHKLPSDANYETYAVSTKWLVGNWHEWGYIDCPLEDVWVVENEELFSNLNIKMLNSSY</sequence>
<organism evidence="2">
    <name type="scientific">Bacteroides fragilis</name>
    <dbReference type="NCBI Taxonomy" id="817"/>
    <lineage>
        <taxon>Bacteria</taxon>
        <taxon>Pseudomonadati</taxon>
        <taxon>Bacteroidota</taxon>
        <taxon>Bacteroidia</taxon>
        <taxon>Bacteroidales</taxon>
        <taxon>Bacteroidaceae</taxon>
        <taxon>Bacteroides</taxon>
    </lineage>
</organism>
<feature type="domain" description="Immunity protein 45" evidence="1">
    <location>
        <begin position="8"/>
        <end position="94"/>
    </location>
</feature>
<dbReference type="Pfam" id="PF15572">
    <property type="entry name" value="Imm45"/>
    <property type="match status" value="1"/>
</dbReference>
<reference evidence="2" key="2">
    <citation type="submission" date="2014-07" db="EMBL/GenBank/DDBJ databases">
        <title>Genetics and epidemiology of antimicrobial resistance in B. fragilis group.</title>
        <authorList>
            <person name="Sydenham T.V."/>
            <person name="Hasman H."/>
            <person name="Kemp M."/>
            <person name="Justesen U.S."/>
        </authorList>
    </citation>
    <scope>NUCLEOTIDE SEQUENCE [LARGE SCALE GENOMIC DNA]</scope>
    <source>
        <strain evidence="2">DCMOUH0018B</strain>
    </source>
</reference>
<accession>A0A0I9SDZ1</accession>
<protein>
    <recommendedName>
        <fullName evidence="1">Immunity protein 45 domain-containing protein</fullName>
    </recommendedName>
</protein>
<dbReference type="InterPro" id="IPR029077">
    <property type="entry name" value="Imm45"/>
</dbReference>
<dbReference type="PATRIC" id="fig|817.53.peg.81"/>
<evidence type="ECO:0000259" key="1">
    <source>
        <dbReference type="Pfam" id="PF15572"/>
    </source>
</evidence>
<reference evidence="2" key="1">
    <citation type="book" date="2014" name="THE 24TH EUROPEAN CONGRESS OF CLINICAL MICROBIOLOGY AND INFECTIOUS DISEASES" publisher="ECCMID 2014" city="Barcelona, Spain">
        <title>Identification of resistance genes in three multidrug-resistant Bacteroides fragilis isolates by whole genome sequencing.</title>
        <editorList>
            <person name="Unknown"/>
            <person name="A."/>
        </editorList>
        <authorList>
            <person name="Sydenham T.V."/>
            <person name="Hasman H."/>
            <person name="Wang M."/>
            <person name="Soki J."/>
            <person name="Nagy E."/>
            <person name="Justesen U.S."/>
        </authorList>
    </citation>
    <scope>NUCLEOTIDE SEQUENCE</scope>
    <source>
        <strain evidence="2">DCMOUH0018B</strain>
    </source>
</reference>
<name>A0A0I9SDZ1_BACFG</name>
<dbReference type="RefSeq" id="WP_044299309.1">
    <property type="nucleotide sequence ID" value="NZ_CP036542.1"/>
</dbReference>
<dbReference type="EMBL" id="JMZZ02000027">
    <property type="protein sequence ID" value="KFX76597.1"/>
    <property type="molecule type" value="Genomic_DNA"/>
</dbReference>
<dbReference type="AlphaFoldDB" id="A0A0I9SDZ1"/>
<evidence type="ECO:0000313" key="2">
    <source>
        <dbReference type="EMBL" id="KFX76597.1"/>
    </source>
</evidence>
<proteinExistence type="predicted"/>